<dbReference type="GO" id="GO:0046872">
    <property type="term" value="F:metal ion binding"/>
    <property type="evidence" value="ECO:0007669"/>
    <property type="project" value="UniProtKB-UniRule"/>
</dbReference>
<keyword evidence="1 7" id="KW-0575">Peroxidase</keyword>
<organism evidence="9 10">
    <name type="scientific">Amanita thiersii Skay4041</name>
    <dbReference type="NCBI Taxonomy" id="703135"/>
    <lineage>
        <taxon>Eukaryota</taxon>
        <taxon>Fungi</taxon>
        <taxon>Dikarya</taxon>
        <taxon>Basidiomycota</taxon>
        <taxon>Agaricomycotina</taxon>
        <taxon>Agaricomycetes</taxon>
        <taxon>Agaricomycetidae</taxon>
        <taxon>Agaricales</taxon>
        <taxon>Pluteineae</taxon>
        <taxon>Amanitaceae</taxon>
        <taxon>Amanita</taxon>
    </lineage>
</organism>
<dbReference type="Proteomes" id="UP000242287">
    <property type="component" value="Unassembled WGS sequence"/>
</dbReference>
<proteinExistence type="inferred from homology"/>
<reference evidence="9 10" key="1">
    <citation type="submission" date="2014-02" db="EMBL/GenBank/DDBJ databases">
        <title>Transposable element dynamics among asymbiotic and ectomycorrhizal Amanita fungi.</title>
        <authorList>
            <consortium name="DOE Joint Genome Institute"/>
            <person name="Hess J."/>
            <person name="Skrede I."/>
            <person name="Wolfe B."/>
            <person name="LaButti K."/>
            <person name="Ohm R.A."/>
            <person name="Grigoriev I.V."/>
            <person name="Pringle A."/>
        </authorList>
    </citation>
    <scope>NUCLEOTIDE SEQUENCE [LARGE SCALE GENOMIC DNA]</scope>
    <source>
        <strain evidence="9 10">SKay4041</strain>
    </source>
</reference>
<evidence type="ECO:0000256" key="2">
    <source>
        <dbReference type="ARBA" id="ARBA00022617"/>
    </source>
</evidence>
<dbReference type="GO" id="GO:0004601">
    <property type="term" value="F:peroxidase activity"/>
    <property type="evidence" value="ECO:0007669"/>
    <property type="project" value="UniProtKB-KW"/>
</dbReference>
<dbReference type="PRINTS" id="PR00458">
    <property type="entry name" value="PEROXIDASE"/>
</dbReference>
<feature type="signal peptide" evidence="7">
    <location>
        <begin position="1"/>
        <end position="19"/>
    </location>
</feature>
<dbReference type="AlphaFoldDB" id="A0A2A9NLH0"/>
<evidence type="ECO:0000313" key="10">
    <source>
        <dbReference type="Proteomes" id="UP000242287"/>
    </source>
</evidence>
<protein>
    <recommendedName>
        <fullName evidence="7">Peroxidase</fullName>
        <ecNumber evidence="7">1.11.1.-</ecNumber>
    </recommendedName>
</protein>
<name>A0A2A9NLH0_9AGAR</name>
<evidence type="ECO:0000256" key="1">
    <source>
        <dbReference type="ARBA" id="ARBA00022559"/>
    </source>
</evidence>
<dbReference type="PANTHER" id="PTHR31356:SF53">
    <property type="entry name" value="HEME PEROXIDASE"/>
    <property type="match status" value="1"/>
</dbReference>
<dbReference type="InterPro" id="IPR044831">
    <property type="entry name" value="Ccp1-like"/>
</dbReference>
<feature type="chain" id="PRO_5011828308" description="Peroxidase" evidence="7">
    <location>
        <begin position="20"/>
        <end position="528"/>
    </location>
</feature>
<sequence>MKQGRALLFSLGLAQASFGQYVWPARIDDLEEIIFNDSGFGEAGIGNHIQQCGDEGRGGPGAQVAAAWLRTTYHDMATYRVAEGAGGVDASILFETDRMENIGIGFNNTFLDLEPGYSSRVSMADMLSAAAYFALRKCGGPALRVRAGRHDATEAGPFGVPDPTETFNVHMHKFARAGRNQTQMIMMITCGHSIGGVHGNDFPTITGNSDPAFTSHFDSTFTMYDNHISLDFISSNTSNPLASGPLMSRSDFRIFSSDMNATITRMSTPQGFRDICQDTLSKMIDTVPSNVQLSPVIEPIPLKPFYPQLTVHKDGSVDFNGQIRIHTTDMADGDKLDVKLLYTDRNGRHSSANVIQTKYLDRGFGLDFHFDYYDIKANLPNGISKFNVQVGDQVYDNGGNGFFMQDKVVFQRADSCFDKTTKTLTVYGVVSTDLKNPDVVLEVFDKRPRIGSIIPALVRDSVKLQKINDPSLKIKGYSLYKGTYKYTTEDGGEFTVSATTKGRRPQRFADEYKKTTIYDGVTCVSKQN</sequence>
<evidence type="ECO:0000256" key="5">
    <source>
        <dbReference type="ARBA" id="ARBA00023004"/>
    </source>
</evidence>
<dbReference type="EMBL" id="KZ302058">
    <property type="protein sequence ID" value="PFH48552.1"/>
    <property type="molecule type" value="Genomic_DNA"/>
</dbReference>
<dbReference type="PANTHER" id="PTHR31356">
    <property type="entry name" value="THYLAKOID LUMENAL 29 KDA PROTEIN, CHLOROPLASTIC-RELATED"/>
    <property type="match status" value="1"/>
</dbReference>
<keyword evidence="2" id="KW-0349">Heme</keyword>
<keyword evidence="4 7" id="KW-0560">Oxidoreductase</keyword>
<dbReference type="InterPro" id="IPR010255">
    <property type="entry name" value="Haem_peroxidase_sf"/>
</dbReference>
<gene>
    <name evidence="9" type="ORF">AMATHDRAFT_149618</name>
</gene>
<comment type="similarity">
    <text evidence="6">Belongs to the peroxidase family.</text>
</comment>
<dbReference type="SUPFAM" id="SSF48113">
    <property type="entry name" value="Heme-dependent peroxidases"/>
    <property type="match status" value="1"/>
</dbReference>
<keyword evidence="7" id="KW-0732">Signal</keyword>
<evidence type="ECO:0000256" key="3">
    <source>
        <dbReference type="ARBA" id="ARBA00022723"/>
    </source>
</evidence>
<keyword evidence="10" id="KW-1185">Reference proteome</keyword>
<dbReference type="GO" id="GO:0000302">
    <property type="term" value="P:response to reactive oxygen species"/>
    <property type="evidence" value="ECO:0007669"/>
    <property type="project" value="TreeGrafter"/>
</dbReference>
<dbReference type="Pfam" id="PF00141">
    <property type="entry name" value="peroxidase"/>
    <property type="match status" value="1"/>
</dbReference>
<evidence type="ECO:0000256" key="4">
    <source>
        <dbReference type="ARBA" id="ARBA00023002"/>
    </source>
</evidence>
<evidence type="ECO:0000259" key="8">
    <source>
        <dbReference type="PROSITE" id="PS50873"/>
    </source>
</evidence>
<accession>A0A2A9NLH0</accession>
<keyword evidence="5" id="KW-0408">Iron</keyword>
<dbReference type="OrthoDB" id="5985073at2759"/>
<dbReference type="EC" id="1.11.1.-" evidence="7"/>
<evidence type="ECO:0000313" key="9">
    <source>
        <dbReference type="EMBL" id="PFH48552.1"/>
    </source>
</evidence>
<evidence type="ECO:0000256" key="6">
    <source>
        <dbReference type="RuleBase" id="RU004241"/>
    </source>
</evidence>
<keyword evidence="3" id="KW-0479">Metal-binding</keyword>
<dbReference type="PROSITE" id="PS50873">
    <property type="entry name" value="PEROXIDASE_4"/>
    <property type="match status" value="1"/>
</dbReference>
<dbReference type="GO" id="GO:0042744">
    <property type="term" value="P:hydrogen peroxide catabolic process"/>
    <property type="evidence" value="ECO:0007669"/>
    <property type="project" value="TreeGrafter"/>
</dbReference>
<dbReference type="Gene3D" id="1.10.520.10">
    <property type="match status" value="1"/>
</dbReference>
<dbReference type="InterPro" id="IPR002016">
    <property type="entry name" value="Haem_peroxidase"/>
</dbReference>
<dbReference type="STRING" id="703135.A0A2A9NLH0"/>
<dbReference type="GO" id="GO:0020037">
    <property type="term" value="F:heme binding"/>
    <property type="evidence" value="ECO:0007669"/>
    <property type="project" value="UniProtKB-UniRule"/>
</dbReference>
<dbReference type="GO" id="GO:0034599">
    <property type="term" value="P:cellular response to oxidative stress"/>
    <property type="evidence" value="ECO:0007669"/>
    <property type="project" value="InterPro"/>
</dbReference>
<feature type="domain" description="Plant heme peroxidase family profile" evidence="8">
    <location>
        <begin position="113"/>
        <end position="324"/>
    </location>
</feature>
<evidence type="ECO:0000256" key="7">
    <source>
        <dbReference type="RuleBase" id="RU363051"/>
    </source>
</evidence>